<evidence type="ECO:0000256" key="4">
    <source>
        <dbReference type="SAM" id="MobiDB-lite"/>
    </source>
</evidence>
<feature type="domain" description="Peptidase M20 dimerisation" evidence="5">
    <location>
        <begin position="204"/>
        <end position="354"/>
    </location>
</feature>
<evidence type="ECO:0000313" key="7">
    <source>
        <dbReference type="Proteomes" id="UP001245184"/>
    </source>
</evidence>
<dbReference type="Gene3D" id="3.40.630.10">
    <property type="entry name" value="Zn peptidases"/>
    <property type="match status" value="1"/>
</dbReference>
<evidence type="ECO:0000256" key="3">
    <source>
        <dbReference type="ARBA" id="ARBA00022801"/>
    </source>
</evidence>
<feature type="region of interest" description="Disordered" evidence="4">
    <location>
        <begin position="461"/>
        <end position="483"/>
    </location>
</feature>
<reference evidence="6 7" key="1">
    <citation type="submission" date="2023-08" db="EMBL/GenBank/DDBJ databases">
        <title>Genome sequencing of plant associated microbes to promote plant fitness in Sorghum bicolor and Oryza sativa.</title>
        <authorList>
            <person name="Coleman-Derr D."/>
        </authorList>
    </citation>
    <scope>NUCLEOTIDE SEQUENCE [LARGE SCALE GENOMIC DNA]</scope>
    <source>
        <strain evidence="6 7">SLBN-33</strain>
    </source>
</reference>
<evidence type="ECO:0000259" key="5">
    <source>
        <dbReference type="Pfam" id="PF07687"/>
    </source>
</evidence>
<dbReference type="Gene3D" id="3.30.70.360">
    <property type="match status" value="1"/>
</dbReference>
<comment type="caution">
    <text evidence="6">The sequence shown here is derived from an EMBL/GenBank/DDBJ whole genome shotgun (WGS) entry which is preliminary data.</text>
</comment>
<evidence type="ECO:0000256" key="2">
    <source>
        <dbReference type="ARBA" id="ARBA00022723"/>
    </source>
</evidence>
<keyword evidence="3" id="KW-0378">Hydrolase</keyword>
<dbReference type="NCBIfam" id="NF005478">
    <property type="entry name" value="PRK07079.1"/>
    <property type="match status" value="1"/>
</dbReference>
<dbReference type="InterPro" id="IPR011650">
    <property type="entry name" value="Peptidase_M20_dimer"/>
</dbReference>
<name>A0ABD5CLA6_9BURK</name>
<proteinExistence type="predicted"/>
<accession>A0ABD5CLA6</accession>
<dbReference type="Proteomes" id="UP001245184">
    <property type="component" value="Unassembled WGS sequence"/>
</dbReference>
<dbReference type="GO" id="GO:0046872">
    <property type="term" value="F:metal ion binding"/>
    <property type="evidence" value="ECO:0007669"/>
    <property type="project" value="UniProtKB-KW"/>
</dbReference>
<evidence type="ECO:0000313" key="6">
    <source>
        <dbReference type="EMBL" id="MDR6206126.1"/>
    </source>
</evidence>
<keyword evidence="2" id="KW-0479">Metal-binding</keyword>
<keyword evidence="1" id="KW-0645">Protease</keyword>
<dbReference type="Pfam" id="PF01546">
    <property type="entry name" value="Peptidase_M20"/>
    <property type="match status" value="1"/>
</dbReference>
<dbReference type="InterPro" id="IPR051458">
    <property type="entry name" value="Cyt/Met_Dipeptidase"/>
</dbReference>
<dbReference type="GO" id="GO:0008233">
    <property type="term" value="F:peptidase activity"/>
    <property type="evidence" value="ECO:0007669"/>
    <property type="project" value="UniProtKB-KW"/>
</dbReference>
<sequence>MLTRDTAIHQATDQYDSGRFLDDLQRRVALRTESQETDSGARLHAYLRDEITPTLKQMGFTCRIVDNPTAGAGPFLVGHRHEGDGLPTVLTYGHGDVVRGYDAQWREGLGPWRVTIEGERWYGRGTADNKGQHSINLAALQAVLRARGGKLGFNLKVLFETGEEVGSPGLHAVCAQLRDELAADVLIASDGPRLAAQRPTIFLGSRGLVNFRLDVKLRDGGHHSGNWGGLLRNPAVVLSNAIASMVDANGRILVEGLRPPPVPDAVRQALADIAVGGNPGEPEVDADYGEPGLTPTERVFGWNNLEVLAFRTGNPEKPVNAIPPHAFAYMQIRFVVGTDWENLEQILRRHLDENGFSMVDIDVERGMPATRVDPLDPWVQWALRSLRQTTGVEPVLLPNLGGTLPNDAFADVLGMPTLWIPHSYPGCSQHAPDEHLLGPVVREGLGIMAGLFWDLGAQDADAPHRANGSASQLPRNVAQGQPS</sequence>
<dbReference type="SUPFAM" id="SSF53187">
    <property type="entry name" value="Zn-dependent exopeptidases"/>
    <property type="match status" value="1"/>
</dbReference>
<dbReference type="AlphaFoldDB" id="A0ABD5CLA6"/>
<protein>
    <submittedName>
        <fullName evidence="6">Acetylornithine deacetylase/succinyl-diaminopimelate desuccinylase-like protein</fullName>
    </submittedName>
</protein>
<dbReference type="PANTHER" id="PTHR43270">
    <property type="entry name" value="BETA-ALA-HIS DIPEPTIDASE"/>
    <property type="match status" value="1"/>
</dbReference>
<organism evidence="6 7">
    <name type="scientific">Paraburkholderia graminis</name>
    <dbReference type="NCBI Taxonomy" id="60548"/>
    <lineage>
        <taxon>Bacteria</taxon>
        <taxon>Pseudomonadati</taxon>
        <taxon>Pseudomonadota</taxon>
        <taxon>Betaproteobacteria</taxon>
        <taxon>Burkholderiales</taxon>
        <taxon>Burkholderiaceae</taxon>
        <taxon>Paraburkholderia</taxon>
    </lineage>
</organism>
<dbReference type="InterPro" id="IPR002933">
    <property type="entry name" value="Peptidase_M20"/>
</dbReference>
<dbReference type="Pfam" id="PF07687">
    <property type="entry name" value="M20_dimer"/>
    <property type="match status" value="1"/>
</dbReference>
<dbReference type="PANTHER" id="PTHR43270:SF12">
    <property type="entry name" value="SUCCINYL-DIAMINOPIMELATE DESUCCINYLASE"/>
    <property type="match status" value="1"/>
</dbReference>
<gene>
    <name evidence="6" type="ORF">QF025_004846</name>
</gene>
<dbReference type="EMBL" id="JAVIZN010000002">
    <property type="protein sequence ID" value="MDR6206126.1"/>
    <property type="molecule type" value="Genomic_DNA"/>
</dbReference>
<dbReference type="GO" id="GO:0006508">
    <property type="term" value="P:proteolysis"/>
    <property type="evidence" value="ECO:0007669"/>
    <property type="project" value="UniProtKB-KW"/>
</dbReference>
<feature type="compositionally biased region" description="Polar residues" evidence="4">
    <location>
        <begin position="468"/>
        <end position="483"/>
    </location>
</feature>
<evidence type="ECO:0000256" key="1">
    <source>
        <dbReference type="ARBA" id="ARBA00022670"/>
    </source>
</evidence>